<dbReference type="Pfam" id="PF02391">
    <property type="entry name" value="MoaE"/>
    <property type="match status" value="1"/>
</dbReference>
<evidence type="ECO:0000313" key="13">
    <source>
        <dbReference type="EMBL" id="MCC2615549.1"/>
    </source>
</evidence>
<dbReference type="PANTHER" id="PTHR23404">
    <property type="entry name" value="MOLYBDOPTERIN SYNTHASE RELATED"/>
    <property type="match status" value="1"/>
</dbReference>
<comment type="caution">
    <text evidence="13">The sequence shown here is derived from an EMBL/GenBank/DDBJ whole genome shotgun (WGS) entry which is preliminary data.</text>
</comment>
<comment type="catalytic activity">
    <reaction evidence="11">
        <text>2 [molybdopterin-synthase sulfur-carrier protein]-C-terminal-Gly-aminoethanethioate + cyclic pyranopterin phosphate + H2O = molybdopterin + 2 [molybdopterin-synthase sulfur-carrier protein]-C-terminal Gly-Gly + 2 H(+)</text>
        <dbReference type="Rhea" id="RHEA:26333"/>
        <dbReference type="Rhea" id="RHEA-COMP:12202"/>
        <dbReference type="Rhea" id="RHEA-COMP:19907"/>
        <dbReference type="ChEBI" id="CHEBI:15377"/>
        <dbReference type="ChEBI" id="CHEBI:15378"/>
        <dbReference type="ChEBI" id="CHEBI:58698"/>
        <dbReference type="ChEBI" id="CHEBI:59648"/>
        <dbReference type="ChEBI" id="CHEBI:90778"/>
        <dbReference type="ChEBI" id="CHEBI:232372"/>
        <dbReference type="EC" id="2.8.1.12"/>
    </reaction>
</comment>
<dbReference type="InterPro" id="IPR003448">
    <property type="entry name" value="Mopterin_biosynth_MoaE"/>
</dbReference>
<keyword evidence="5" id="KW-0501">Molybdenum cofactor biosynthesis</keyword>
<comment type="pathway">
    <text evidence="1">Cofactor biosynthesis; molybdopterin biosynthesis.</text>
</comment>
<evidence type="ECO:0000256" key="7">
    <source>
        <dbReference type="ARBA" id="ARBA00029745"/>
    </source>
</evidence>
<dbReference type="InterPro" id="IPR036563">
    <property type="entry name" value="MoaE_sf"/>
</dbReference>
<evidence type="ECO:0000256" key="9">
    <source>
        <dbReference type="ARBA" id="ARBA00030781"/>
    </source>
</evidence>
<comment type="similarity">
    <text evidence="2">Belongs to the MoaE family.</text>
</comment>
<reference evidence="13 14" key="1">
    <citation type="submission" date="2021-10" db="EMBL/GenBank/DDBJ databases">
        <title>Draft genome of Aestuariibacter halophilus JC2043.</title>
        <authorList>
            <person name="Emsley S.A."/>
            <person name="Pfannmuller K.M."/>
            <person name="Ushijima B."/>
            <person name="Saw J.H."/>
            <person name="Videau P."/>
        </authorList>
    </citation>
    <scope>NUCLEOTIDE SEQUENCE [LARGE SCALE GENOMIC DNA]</scope>
    <source>
        <strain evidence="13 14">JC2043</strain>
    </source>
</reference>
<feature type="region of interest" description="Disordered" evidence="12">
    <location>
        <begin position="136"/>
        <end position="159"/>
    </location>
</feature>
<evidence type="ECO:0000256" key="1">
    <source>
        <dbReference type="ARBA" id="ARBA00005046"/>
    </source>
</evidence>
<evidence type="ECO:0000313" key="14">
    <source>
        <dbReference type="Proteomes" id="UP001520878"/>
    </source>
</evidence>
<dbReference type="EMBL" id="JAJEWP010000001">
    <property type="protein sequence ID" value="MCC2615549.1"/>
    <property type="molecule type" value="Genomic_DNA"/>
</dbReference>
<evidence type="ECO:0000256" key="4">
    <source>
        <dbReference type="ARBA" id="ARBA00013858"/>
    </source>
</evidence>
<dbReference type="Gene3D" id="3.90.1170.40">
    <property type="entry name" value="Molybdopterin biosynthesis MoaE subunit"/>
    <property type="match status" value="1"/>
</dbReference>
<dbReference type="SUPFAM" id="SSF54690">
    <property type="entry name" value="Molybdopterin synthase subunit MoaE"/>
    <property type="match status" value="1"/>
</dbReference>
<evidence type="ECO:0000256" key="12">
    <source>
        <dbReference type="SAM" id="MobiDB-lite"/>
    </source>
</evidence>
<dbReference type="RefSeq" id="WP_229157505.1">
    <property type="nucleotide sequence ID" value="NZ_JAJEWP010000001.1"/>
</dbReference>
<sequence>MTISVSVSTQVLDIQQLSAALQTASLGKCGALVTFTGLVRDFSTLSNVDALSLEHYPGMTERAMAALAEQAKDRWAVEHVVVCHRVGEMQSGDVIVFVGIASAHRAAAFDAAQFIMDQLKTCVPLWKKERSNGQWHWTAQKDSDRSQAARWSAPSGNGD</sequence>
<evidence type="ECO:0000256" key="2">
    <source>
        <dbReference type="ARBA" id="ARBA00005426"/>
    </source>
</evidence>
<dbReference type="Proteomes" id="UP001520878">
    <property type="component" value="Unassembled WGS sequence"/>
</dbReference>
<evidence type="ECO:0000256" key="6">
    <source>
        <dbReference type="ARBA" id="ARBA00026066"/>
    </source>
</evidence>
<gene>
    <name evidence="13" type="ORF">LJ739_04775</name>
</gene>
<dbReference type="EC" id="2.8.1.12" evidence="3"/>
<evidence type="ECO:0000256" key="3">
    <source>
        <dbReference type="ARBA" id="ARBA00011950"/>
    </source>
</evidence>
<name>A0ABS8G791_9ALTE</name>
<evidence type="ECO:0000256" key="11">
    <source>
        <dbReference type="ARBA" id="ARBA00049878"/>
    </source>
</evidence>
<evidence type="ECO:0000256" key="8">
    <source>
        <dbReference type="ARBA" id="ARBA00030407"/>
    </source>
</evidence>
<evidence type="ECO:0000256" key="10">
    <source>
        <dbReference type="ARBA" id="ARBA00032474"/>
    </source>
</evidence>
<protein>
    <recommendedName>
        <fullName evidence="4">Molybdopterin synthase catalytic subunit</fullName>
        <ecNumber evidence="3">2.8.1.12</ecNumber>
    </recommendedName>
    <alternativeName>
        <fullName evidence="9">MPT synthase subunit 2</fullName>
    </alternativeName>
    <alternativeName>
        <fullName evidence="7">Molybdenum cofactor biosynthesis protein E</fullName>
    </alternativeName>
    <alternativeName>
        <fullName evidence="8">Molybdopterin-converting factor large subunit</fullName>
    </alternativeName>
    <alternativeName>
        <fullName evidence="10">Molybdopterin-converting factor subunit 2</fullName>
    </alternativeName>
</protein>
<evidence type="ECO:0000256" key="5">
    <source>
        <dbReference type="ARBA" id="ARBA00023150"/>
    </source>
</evidence>
<organism evidence="13 14">
    <name type="scientific">Fluctibacter halophilus</name>
    <dbReference type="NCBI Taxonomy" id="226011"/>
    <lineage>
        <taxon>Bacteria</taxon>
        <taxon>Pseudomonadati</taxon>
        <taxon>Pseudomonadota</taxon>
        <taxon>Gammaproteobacteria</taxon>
        <taxon>Alteromonadales</taxon>
        <taxon>Alteromonadaceae</taxon>
        <taxon>Fluctibacter</taxon>
    </lineage>
</organism>
<accession>A0ABS8G791</accession>
<dbReference type="CDD" id="cd00756">
    <property type="entry name" value="MoaE"/>
    <property type="match status" value="1"/>
</dbReference>
<comment type="subunit">
    <text evidence="6">Heterotetramer of 2 MoaD subunits and 2 MoaE subunits. Also stable as homodimer. The enzyme changes between these two forms during catalysis.</text>
</comment>
<proteinExistence type="inferred from homology"/>
<keyword evidence="14" id="KW-1185">Reference proteome</keyword>